<dbReference type="InterPro" id="IPR005467">
    <property type="entry name" value="His_kinase_dom"/>
</dbReference>
<dbReference type="Pfam" id="PF00072">
    <property type="entry name" value="Response_reg"/>
    <property type="match status" value="1"/>
</dbReference>
<dbReference type="Gene3D" id="1.10.287.130">
    <property type="match status" value="1"/>
</dbReference>
<evidence type="ECO:0000256" key="2">
    <source>
        <dbReference type="ARBA" id="ARBA00012438"/>
    </source>
</evidence>
<dbReference type="SMART" id="SM00388">
    <property type="entry name" value="HisKA"/>
    <property type="match status" value="1"/>
</dbReference>
<evidence type="ECO:0000313" key="10">
    <source>
        <dbReference type="EMBL" id="GJH27452.1"/>
    </source>
</evidence>
<feature type="transmembrane region" description="Helical" evidence="7">
    <location>
        <begin position="51"/>
        <end position="72"/>
    </location>
</feature>
<proteinExistence type="predicted"/>
<dbReference type="SUPFAM" id="SSF52172">
    <property type="entry name" value="CheY-like"/>
    <property type="match status" value="1"/>
</dbReference>
<dbReference type="PANTHER" id="PTHR43047:SF9">
    <property type="entry name" value="HISTIDINE KINASE"/>
    <property type="match status" value="1"/>
</dbReference>
<evidence type="ECO:0000259" key="9">
    <source>
        <dbReference type="PROSITE" id="PS50110"/>
    </source>
</evidence>
<dbReference type="Gene3D" id="3.40.50.2300">
    <property type="match status" value="1"/>
</dbReference>
<dbReference type="PROSITE" id="PS50110">
    <property type="entry name" value="RESPONSE_REGULATORY"/>
    <property type="match status" value="1"/>
</dbReference>
<keyword evidence="5 10" id="KW-0418">Kinase</keyword>
<dbReference type="GO" id="GO:0000155">
    <property type="term" value="F:phosphorelay sensor kinase activity"/>
    <property type="evidence" value="ECO:0007669"/>
    <property type="project" value="InterPro"/>
</dbReference>
<feature type="transmembrane region" description="Helical" evidence="7">
    <location>
        <begin position="21"/>
        <end position="45"/>
    </location>
</feature>
<dbReference type="InterPro" id="IPR003594">
    <property type="entry name" value="HATPase_dom"/>
</dbReference>
<evidence type="ECO:0000313" key="11">
    <source>
        <dbReference type="Proteomes" id="UP001055111"/>
    </source>
</evidence>
<dbReference type="InterPro" id="IPR036890">
    <property type="entry name" value="HATPase_C_sf"/>
</dbReference>
<feature type="domain" description="Histidine kinase" evidence="8">
    <location>
        <begin position="228"/>
        <end position="444"/>
    </location>
</feature>
<gene>
    <name evidence="10" type="ORF">CBA19CS42_23070</name>
</gene>
<keyword evidence="7" id="KW-0472">Membrane</keyword>
<keyword evidence="7" id="KW-1133">Transmembrane helix</keyword>
<dbReference type="Gene3D" id="3.30.565.10">
    <property type="entry name" value="Histidine kinase-like ATPase, C-terminal domain"/>
    <property type="match status" value="1"/>
</dbReference>
<evidence type="ECO:0000256" key="7">
    <source>
        <dbReference type="SAM" id="Phobius"/>
    </source>
</evidence>
<dbReference type="InterPro" id="IPR004358">
    <property type="entry name" value="Sig_transdc_His_kin-like_C"/>
</dbReference>
<evidence type="ECO:0000256" key="1">
    <source>
        <dbReference type="ARBA" id="ARBA00000085"/>
    </source>
</evidence>
<comment type="caution">
    <text evidence="10">The sequence shown here is derived from an EMBL/GenBank/DDBJ whole genome shotgun (WGS) entry which is preliminary data.</text>
</comment>
<dbReference type="GO" id="GO:0005886">
    <property type="term" value="C:plasma membrane"/>
    <property type="evidence" value="ECO:0007669"/>
    <property type="project" value="TreeGrafter"/>
</dbReference>
<dbReference type="CDD" id="cd00082">
    <property type="entry name" value="HisKA"/>
    <property type="match status" value="1"/>
</dbReference>
<feature type="modified residue" description="4-aspartylphosphate" evidence="6">
    <location>
        <position position="516"/>
    </location>
</feature>
<dbReference type="AlphaFoldDB" id="A0AA37ID29"/>
<keyword evidence="4" id="KW-0808">Transferase</keyword>
<dbReference type="SUPFAM" id="SSF55874">
    <property type="entry name" value="ATPase domain of HSP90 chaperone/DNA topoisomerase II/histidine kinase"/>
    <property type="match status" value="1"/>
</dbReference>
<dbReference type="SUPFAM" id="SSF47384">
    <property type="entry name" value="Homodimeric domain of signal transducing histidine kinase"/>
    <property type="match status" value="1"/>
</dbReference>
<dbReference type="CDD" id="cd00156">
    <property type="entry name" value="REC"/>
    <property type="match status" value="1"/>
</dbReference>
<dbReference type="SMART" id="SM00387">
    <property type="entry name" value="HATPase_c"/>
    <property type="match status" value="1"/>
</dbReference>
<dbReference type="Pfam" id="PF02518">
    <property type="entry name" value="HATPase_c"/>
    <property type="match status" value="1"/>
</dbReference>
<dbReference type="EC" id="2.7.13.3" evidence="2"/>
<dbReference type="GO" id="GO:0009927">
    <property type="term" value="F:histidine phosphotransfer kinase activity"/>
    <property type="evidence" value="ECO:0007669"/>
    <property type="project" value="TreeGrafter"/>
</dbReference>
<organism evidence="10 11">
    <name type="scientific">Caballeronia novacaledonica</name>
    <dbReference type="NCBI Taxonomy" id="1544861"/>
    <lineage>
        <taxon>Bacteria</taxon>
        <taxon>Pseudomonadati</taxon>
        <taxon>Pseudomonadota</taxon>
        <taxon>Betaproteobacteria</taxon>
        <taxon>Burkholderiales</taxon>
        <taxon>Burkholderiaceae</taxon>
        <taxon>Caballeronia</taxon>
    </lineage>
</organism>
<dbReference type="Proteomes" id="UP001055111">
    <property type="component" value="Unassembled WGS sequence"/>
</dbReference>
<evidence type="ECO:0000256" key="4">
    <source>
        <dbReference type="ARBA" id="ARBA00022679"/>
    </source>
</evidence>
<protein>
    <recommendedName>
        <fullName evidence="2">histidine kinase</fullName>
        <ecNumber evidence="2">2.7.13.3</ecNumber>
    </recommendedName>
</protein>
<evidence type="ECO:0000259" key="8">
    <source>
        <dbReference type="PROSITE" id="PS50109"/>
    </source>
</evidence>
<name>A0AA37ID29_9BURK</name>
<feature type="domain" description="Response regulatory" evidence="9">
    <location>
        <begin position="466"/>
        <end position="586"/>
    </location>
</feature>
<dbReference type="InterPro" id="IPR011006">
    <property type="entry name" value="CheY-like_superfamily"/>
</dbReference>
<evidence type="ECO:0000256" key="3">
    <source>
        <dbReference type="ARBA" id="ARBA00022553"/>
    </source>
</evidence>
<feature type="transmembrane region" description="Helical" evidence="7">
    <location>
        <begin position="116"/>
        <end position="134"/>
    </location>
</feature>
<dbReference type="EMBL" id="BPUS01000010">
    <property type="protein sequence ID" value="GJH27452.1"/>
    <property type="molecule type" value="Genomic_DNA"/>
</dbReference>
<comment type="catalytic activity">
    <reaction evidence="1">
        <text>ATP + protein L-histidine = ADP + protein N-phospho-L-histidine.</text>
        <dbReference type="EC" id="2.7.13.3"/>
    </reaction>
</comment>
<dbReference type="PANTHER" id="PTHR43047">
    <property type="entry name" value="TWO-COMPONENT HISTIDINE PROTEIN KINASE"/>
    <property type="match status" value="1"/>
</dbReference>
<keyword evidence="7" id="KW-0812">Transmembrane</keyword>
<dbReference type="InterPro" id="IPR001789">
    <property type="entry name" value="Sig_transdc_resp-reg_receiver"/>
</dbReference>
<dbReference type="SMART" id="SM00448">
    <property type="entry name" value="REC"/>
    <property type="match status" value="1"/>
</dbReference>
<reference evidence="10" key="1">
    <citation type="submission" date="2022-09" db="EMBL/GenBank/DDBJ databases">
        <title>Isolation and characterization of 3-chlorobenzoate degrading bacteria from soils in Shizuoka.</title>
        <authorList>
            <person name="Ifat A."/>
            <person name="Ogawa N."/>
            <person name="Kimbara K."/>
            <person name="Moriuchi R."/>
            <person name="Dohra H."/>
            <person name="Shintani M."/>
        </authorList>
    </citation>
    <scope>NUCLEOTIDE SEQUENCE</scope>
    <source>
        <strain evidence="10">19CS4-2</strain>
    </source>
</reference>
<dbReference type="RefSeq" id="WP_238214137.1">
    <property type="nucleotide sequence ID" value="NZ_BPUS01000010.1"/>
</dbReference>
<dbReference type="PROSITE" id="PS50109">
    <property type="entry name" value="HIS_KIN"/>
    <property type="match status" value="1"/>
</dbReference>
<dbReference type="Pfam" id="PF00512">
    <property type="entry name" value="HisKA"/>
    <property type="match status" value="1"/>
</dbReference>
<accession>A0AA37ID29</accession>
<sequence length="596" mass="65002">MHGDQRKRELDADIDHDVASALYASDPASVATHACAIVLLVVVYGGRAGEGLLPLFCVLLYGATIWLSIGLWTWRRRRPLRFGARRWIELHALRNVALHSAPGLSVWFAFQHASAGLAAAHIVLLVALAALAYGANGLNLLNLRCAVMPLLLPAAALHLLQPEHGRLELGIALVIFIAAVDRLASQYRELFRGIVEARVDQQRLAETIARQKSVIEEASIARTRFFAAASHDLRQPLHAIGLLAQSLTDRRASETEREDTAQHIVGNVEALNHLFNQVLDLARIESGVTQVMPQHFHLSDVLARIERQFRPAAAAKGLALRIAPTTCVAFTDPVLLERVLVNLVANAVRYTERGAVWVGVRRAASRERCFVEVRDSGIGIAPQEHALVFEEFYQAPLAHRDGRQGHGLGLSTVRSLTHLLGCEPMLRSAPGRGTTMRVPVETGDASLVTASLVASPAMSAFIDGRRVLCVDDDPANLDALGALLARWGCVVRGCRDELAAVRAISEGFVPEVLFCDYRIDRHQTGIEAMQAVREALRRRGHNGLARVMITGDMTSPELAALAAEGVPVLHKPVTPTRLRRTLDMLLQPHGQGHEAA</sequence>
<evidence type="ECO:0000256" key="6">
    <source>
        <dbReference type="PROSITE-ProRule" id="PRU00169"/>
    </source>
</evidence>
<dbReference type="PRINTS" id="PR00344">
    <property type="entry name" value="BCTRLSENSOR"/>
</dbReference>
<dbReference type="InterPro" id="IPR036097">
    <property type="entry name" value="HisK_dim/P_sf"/>
</dbReference>
<keyword evidence="3 6" id="KW-0597">Phosphoprotein</keyword>
<dbReference type="InterPro" id="IPR003661">
    <property type="entry name" value="HisK_dim/P_dom"/>
</dbReference>
<evidence type="ECO:0000256" key="5">
    <source>
        <dbReference type="ARBA" id="ARBA00022777"/>
    </source>
</evidence>